<evidence type="ECO:0008006" key="3">
    <source>
        <dbReference type="Google" id="ProtNLM"/>
    </source>
</evidence>
<dbReference type="InterPro" id="IPR017850">
    <property type="entry name" value="Alkaline_phosphatase_core_sf"/>
</dbReference>
<dbReference type="AlphaFoldDB" id="A0A517XRD4"/>
<dbReference type="PANTHER" id="PTHR43737:SF1">
    <property type="entry name" value="DUF1501 DOMAIN-CONTAINING PROTEIN"/>
    <property type="match status" value="1"/>
</dbReference>
<proteinExistence type="predicted"/>
<dbReference type="Proteomes" id="UP000319576">
    <property type="component" value="Chromosome"/>
</dbReference>
<dbReference type="KEGG" id="uli:ETAA1_20180"/>
<protein>
    <recommendedName>
        <fullName evidence="3">DUF1501 domain-containing protein</fullName>
    </recommendedName>
</protein>
<sequence>MTGVSAQLGSTGRPPSRRELLRLAAPALLAGAAPAGSPGFGRARSVVVVFTSGGQSQLDTWDPKPDAPEEIRGVFRTIGTRTPGLRVCEHMPRLAALSHRYAVLKSMTHDDLDHGSACYLALTGQFHPRKSSNPPPRPTDFPALGAVLKRVRPARTFPHTAVHVNGPLLAPKEVSPGQYGGFLGRGFEPFEIGNVLETDRFLEGLDLPAGVTPDRLGGREALANRLEAAARTDVRLPAAADRVTLARQAFELIRAPQVRAAFDLSREPAAVRERYGLHRSGQACLMARRLVEAGVPWTTVFFNHGIRGQDDAPDDTDAYGWDTHNDIFEALKDHLLPRFDHSVSAFLEDLHQRGLLDSTLVCVMGEFGRAPLVALEKNFAGTTPGRKHWGGCYSVVLAGAGVTPGAVVGRSDRIAAYPGSEPTTPGDLAATLFHALGVSADTHYDDLTNRPQRVVSGHPVSKLYR</sequence>
<name>A0A517XRD4_9BACT</name>
<dbReference type="SUPFAM" id="SSF53649">
    <property type="entry name" value="Alkaline phosphatase-like"/>
    <property type="match status" value="1"/>
</dbReference>
<keyword evidence="2" id="KW-1185">Reference proteome</keyword>
<dbReference type="EMBL" id="CP036273">
    <property type="protein sequence ID" value="QDU20075.1"/>
    <property type="molecule type" value="Genomic_DNA"/>
</dbReference>
<evidence type="ECO:0000313" key="2">
    <source>
        <dbReference type="Proteomes" id="UP000319576"/>
    </source>
</evidence>
<dbReference type="InterPro" id="IPR006311">
    <property type="entry name" value="TAT_signal"/>
</dbReference>
<evidence type="ECO:0000313" key="1">
    <source>
        <dbReference type="EMBL" id="QDU20075.1"/>
    </source>
</evidence>
<dbReference type="InterPro" id="IPR010869">
    <property type="entry name" value="DUF1501"/>
</dbReference>
<organism evidence="1 2">
    <name type="scientific">Urbifossiella limnaea</name>
    <dbReference type="NCBI Taxonomy" id="2528023"/>
    <lineage>
        <taxon>Bacteria</taxon>
        <taxon>Pseudomonadati</taxon>
        <taxon>Planctomycetota</taxon>
        <taxon>Planctomycetia</taxon>
        <taxon>Gemmatales</taxon>
        <taxon>Gemmataceae</taxon>
        <taxon>Urbifossiella</taxon>
    </lineage>
</organism>
<dbReference type="RefSeq" id="WP_145237020.1">
    <property type="nucleotide sequence ID" value="NZ_CP036273.1"/>
</dbReference>
<dbReference type="PROSITE" id="PS51318">
    <property type="entry name" value="TAT"/>
    <property type="match status" value="1"/>
</dbReference>
<gene>
    <name evidence="1" type="ORF">ETAA1_20180</name>
</gene>
<dbReference type="PANTHER" id="PTHR43737">
    <property type="entry name" value="BLL7424 PROTEIN"/>
    <property type="match status" value="1"/>
</dbReference>
<dbReference type="Pfam" id="PF07394">
    <property type="entry name" value="DUF1501"/>
    <property type="match status" value="1"/>
</dbReference>
<reference evidence="1 2" key="1">
    <citation type="submission" date="2019-02" db="EMBL/GenBank/DDBJ databases">
        <title>Deep-cultivation of Planctomycetes and their phenomic and genomic characterization uncovers novel biology.</title>
        <authorList>
            <person name="Wiegand S."/>
            <person name="Jogler M."/>
            <person name="Boedeker C."/>
            <person name="Pinto D."/>
            <person name="Vollmers J."/>
            <person name="Rivas-Marin E."/>
            <person name="Kohn T."/>
            <person name="Peeters S.H."/>
            <person name="Heuer A."/>
            <person name="Rast P."/>
            <person name="Oberbeckmann S."/>
            <person name="Bunk B."/>
            <person name="Jeske O."/>
            <person name="Meyerdierks A."/>
            <person name="Storesund J.E."/>
            <person name="Kallscheuer N."/>
            <person name="Luecker S."/>
            <person name="Lage O.M."/>
            <person name="Pohl T."/>
            <person name="Merkel B.J."/>
            <person name="Hornburger P."/>
            <person name="Mueller R.-W."/>
            <person name="Bruemmer F."/>
            <person name="Labrenz M."/>
            <person name="Spormann A.M."/>
            <person name="Op den Camp H."/>
            <person name="Overmann J."/>
            <person name="Amann R."/>
            <person name="Jetten M.S.M."/>
            <person name="Mascher T."/>
            <person name="Medema M.H."/>
            <person name="Devos D.P."/>
            <person name="Kaster A.-K."/>
            <person name="Ovreas L."/>
            <person name="Rohde M."/>
            <person name="Galperin M.Y."/>
            <person name="Jogler C."/>
        </authorList>
    </citation>
    <scope>NUCLEOTIDE SEQUENCE [LARGE SCALE GENOMIC DNA]</scope>
    <source>
        <strain evidence="1 2">ETA_A1</strain>
    </source>
</reference>
<accession>A0A517XRD4</accession>
<dbReference type="OrthoDB" id="127333at2"/>